<comment type="caution">
    <text evidence="10">The sequence shown here is derived from an EMBL/GenBank/DDBJ whole genome shotgun (WGS) entry which is preliminary data.</text>
</comment>
<evidence type="ECO:0000256" key="6">
    <source>
        <dbReference type="ARBA" id="ARBA00050776"/>
    </source>
</evidence>
<comment type="cofactor">
    <cofactor evidence="1 7">
        <name>pyridoxal 5'-phosphate</name>
        <dbReference type="ChEBI" id="CHEBI:597326"/>
    </cofactor>
</comment>
<dbReference type="InterPro" id="IPR020578">
    <property type="entry name" value="Aminotrans_V_PyrdxlP_BS"/>
</dbReference>
<dbReference type="InterPro" id="IPR015424">
    <property type="entry name" value="PyrdxlP-dep_Trfase"/>
</dbReference>
<dbReference type="GO" id="GO:0006534">
    <property type="term" value="P:cysteine metabolic process"/>
    <property type="evidence" value="ECO:0007669"/>
    <property type="project" value="UniProtKB-UniRule"/>
</dbReference>
<dbReference type="InterPro" id="IPR010970">
    <property type="entry name" value="Cys_dSase_SufS"/>
</dbReference>
<dbReference type="GO" id="GO:0031071">
    <property type="term" value="F:cysteine desulfurase activity"/>
    <property type="evidence" value="ECO:0007669"/>
    <property type="project" value="UniProtKB-UniRule"/>
</dbReference>
<evidence type="ECO:0000256" key="1">
    <source>
        <dbReference type="ARBA" id="ARBA00001933"/>
    </source>
</evidence>
<comment type="catalytic activity">
    <reaction evidence="6 8">
        <text>(sulfur carrier)-H + L-cysteine = (sulfur carrier)-SH + L-alanine</text>
        <dbReference type="Rhea" id="RHEA:43892"/>
        <dbReference type="Rhea" id="RHEA-COMP:14737"/>
        <dbReference type="Rhea" id="RHEA-COMP:14739"/>
        <dbReference type="ChEBI" id="CHEBI:29917"/>
        <dbReference type="ChEBI" id="CHEBI:35235"/>
        <dbReference type="ChEBI" id="CHEBI:57972"/>
        <dbReference type="ChEBI" id="CHEBI:64428"/>
        <dbReference type="EC" id="2.8.1.7"/>
    </reaction>
</comment>
<feature type="domain" description="Aminotransferase class V" evidence="9">
    <location>
        <begin position="33"/>
        <end position="401"/>
    </location>
</feature>
<organism evidence="10 11">
    <name type="scientific">Legionella norrlandica</name>
    <dbReference type="NCBI Taxonomy" id="1498499"/>
    <lineage>
        <taxon>Bacteria</taxon>
        <taxon>Pseudomonadati</taxon>
        <taxon>Pseudomonadota</taxon>
        <taxon>Gammaproteobacteria</taxon>
        <taxon>Legionellales</taxon>
        <taxon>Legionellaceae</taxon>
        <taxon>Legionella</taxon>
    </lineage>
</organism>
<comment type="similarity">
    <text evidence="3 8">Belongs to the class-V pyridoxal-phosphate-dependent aminotransferase family. Csd subfamily.</text>
</comment>
<dbReference type="PIRSF" id="PIRSF005572">
    <property type="entry name" value="NifS"/>
    <property type="match status" value="1"/>
</dbReference>
<dbReference type="PROSITE" id="PS00595">
    <property type="entry name" value="AA_TRANSFER_CLASS_5"/>
    <property type="match status" value="1"/>
</dbReference>
<dbReference type="InterPro" id="IPR015422">
    <property type="entry name" value="PyrdxlP-dep_Trfase_small"/>
</dbReference>
<accession>A0A0A2T714</accession>
<evidence type="ECO:0000256" key="2">
    <source>
        <dbReference type="ARBA" id="ARBA00002824"/>
    </source>
</evidence>
<dbReference type="PANTHER" id="PTHR43586:SF8">
    <property type="entry name" value="CYSTEINE DESULFURASE 1, CHLOROPLASTIC"/>
    <property type="match status" value="1"/>
</dbReference>
<dbReference type="InterPro" id="IPR000192">
    <property type="entry name" value="Aminotrans_V_dom"/>
</dbReference>
<proteinExistence type="inferred from homology"/>
<protein>
    <recommendedName>
        <fullName evidence="8">Cysteine desulfurase</fullName>
        <ecNumber evidence="8">2.8.1.7</ecNumber>
    </recommendedName>
</protein>
<dbReference type="Gene3D" id="3.40.640.10">
    <property type="entry name" value="Type I PLP-dependent aspartate aminotransferase-like (Major domain)"/>
    <property type="match status" value="1"/>
</dbReference>
<evidence type="ECO:0000256" key="3">
    <source>
        <dbReference type="ARBA" id="ARBA00010447"/>
    </source>
</evidence>
<dbReference type="Proteomes" id="UP000054422">
    <property type="component" value="Unassembled WGS sequence"/>
</dbReference>
<dbReference type="Gene3D" id="3.90.1150.10">
    <property type="entry name" value="Aspartate Aminotransferase, domain 1"/>
    <property type="match status" value="1"/>
</dbReference>
<keyword evidence="11" id="KW-1185">Reference proteome</keyword>
<keyword evidence="4 8" id="KW-0808">Transferase</keyword>
<dbReference type="GO" id="GO:0030170">
    <property type="term" value="F:pyridoxal phosphate binding"/>
    <property type="evidence" value="ECO:0007669"/>
    <property type="project" value="UniProtKB-UniRule"/>
</dbReference>
<reference evidence="10 11" key="1">
    <citation type="submission" date="2014-05" db="EMBL/GenBank/DDBJ databases">
        <authorList>
            <person name="Rizzardi K."/>
            <person name="Winiecka-Krusnell J."/>
            <person name="Ramliden M."/>
            <person name="Alm E."/>
            <person name="Andersson S."/>
            <person name="Byfors S."/>
        </authorList>
    </citation>
    <scope>NUCLEOTIDE SEQUENCE [LARGE SCALE GENOMIC DNA]</scope>
    <source>
        <strain evidence="10 11">LEGN</strain>
    </source>
</reference>
<dbReference type="Pfam" id="PF00266">
    <property type="entry name" value="Aminotran_5"/>
    <property type="match status" value="1"/>
</dbReference>
<evidence type="ECO:0000256" key="8">
    <source>
        <dbReference type="RuleBase" id="RU004506"/>
    </source>
</evidence>
<sequence length="414" mass="45877">MSTNASLMTSLDINKIRKDFPILDQKVNEYDLVYFDNAATTQKPRSVIDAMTQFYEHDNSNVHRGVHTLSVRATEMYEEARAKVKRFINAHSPRECIFVRGTTEAINLVAQSLIAPRILPDEEILITHMEHHSNIVPWQMVCKKMGCKLQIAPISISGEILLEEFEKKLNENTKMVAINYASNSLGTINPVKKMIEMAHEVGAKVLVDGAQATAHLLVDVQDLGCDFYAFSGHKMYGPTGIGVLWGREELLNSMMPYQGGGEMIHSVSFDATEYAALPQKFEAGTPNIAGAIGLAAAIDYLWSLDLEAISEYEAQLLNYATKAIQSVKGYNIIGTAANKVPIISFVHGKIHAHDIGTILDSEGIAIRSGHHCTMPLMDFYGVAATSRISLAIYNTFKEIDYCMEALQRVKEVFA</sequence>
<keyword evidence="5 8" id="KW-0663">Pyridoxal phosphate</keyword>
<dbReference type="EC" id="2.8.1.7" evidence="8"/>
<dbReference type="NCBIfam" id="TIGR01979">
    <property type="entry name" value="sufS"/>
    <property type="match status" value="1"/>
</dbReference>
<dbReference type="CDD" id="cd06453">
    <property type="entry name" value="SufS_like"/>
    <property type="match status" value="1"/>
</dbReference>
<dbReference type="InterPro" id="IPR015421">
    <property type="entry name" value="PyrdxlP-dep_Trfase_major"/>
</dbReference>
<evidence type="ECO:0000313" key="11">
    <source>
        <dbReference type="Proteomes" id="UP000054422"/>
    </source>
</evidence>
<dbReference type="SUPFAM" id="SSF53383">
    <property type="entry name" value="PLP-dependent transferases"/>
    <property type="match status" value="1"/>
</dbReference>
<name>A0A0A2T714_9GAMM</name>
<evidence type="ECO:0000256" key="5">
    <source>
        <dbReference type="ARBA" id="ARBA00022898"/>
    </source>
</evidence>
<dbReference type="RefSeq" id="WP_152571625.1">
    <property type="nucleotide sequence ID" value="NZ_JNCF01000022.1"/>
</dbReference>
<dbReference type="PANTHER" id="PTHR43586">
    <property type="entry name" value="CYSTEINE DESULFURASE"/>
    <property type="match status" value="1"/>
</dbReference>
<dbReference type="EMBL" id="JNCF01000022">
    <property type="protein sequence ID" value="KGP63223.1"/>
    <property type="molecule type" value="Genomic_DNA"/>
</dbReference>
<gene>
    <name evidence="10" type="ORF">EP47_04480</name>
</gene>
<evidence type="ECO:0000313" key="10">
    <source>
        <dbReference type="EMBL" id="KGP63223.1"/>
    </source>
</evidence>
<comment type="function">
    <text evidence="2 8">Catalyzes the removal of elemental sulfur and selenium atoms from L-cysteine, L-cystine, L-selenocysteine, and L-selenocystine to produce L-alanine.</text>
</comment>
<dbReference type="STRING" id="1498499.EP47_04480"/>
<dbReference type="InterPro" id="IPR016454">
    <property type="entry name" value="Cysteine_dSase"/>
</dbReference>
<dbReference type="AlphaFoldDB" id="A0A0A2T714"/>
<evidence type="ECO:0000259" key="9">
    <source>
        <dbReference type="Pfam" id="PF00266"/>
    </source>
</evidence>
<evidence type="ECO:0000256" key="4">
    <source>
        <dbReference type="ARBA" id="ARBA00022679"/>
    </source>
</evidence>
<evidence type="ECO:0000256" key="7">
    <source>
        <dbReference type="RuleBase" id="RU004504"/>
    </source>
</evidence>